<dbReference type="SUPFAM" id="SSF53335">
    <property type="entry name" value="S-adenosyl-L-methionine-dependent methyltransferases"/>
    <property type="match status" value="1"/>
</dbReference>
<comment type="caution">
    <text evidence="1">The sequence shown here is derived from an EMBL/GenBank/DDBJ whole genome shotgun (WGS) entry which is preliminary data.</text>
</comment>
<accession>A0A7J3SLQ9</accession>
<evidence type="ECO:0000313" key="1">
    <source>
        <dbReference type="EMBL" id="HGZ60457.1"/>
    </source>
</evidence>
<dbReference type="InterPro" id="IPR029063">
    <property type="entry name" value="SAM-dependent_MTases_sf"/>
</dbReference>
<protein>
    <recommendedName>
        <fullName evidence="2">Class I SAM-dependent methyltransferase</fullName>
    </recommendedName>
</protein>
<name>A0A7J3SLQ9_9CREN</name>
<dbReference type="AlphaFoldDB" id="A0A7J3SLQ9"/>
<proteinExistence type="predicted"/>
<evidence type="ECO:0008006" key="2">
    <source>
        <dbReference type="Google" id="ProtNLM"/>
    </source>
</evidence>
<sequence length="111" mass="12125">MLKLYLGNVEYLVGAEISSEKIHEAKRLNLYDALHVVNIQNFNHEEKFDTLIALEVLHGLSAGALMHIEGLVKKNGSVILALPALPSGIDVKDLPLREAIMSIDTCLGGSY</sequence>
<dbReference type="EMBL" id="DTLS01000130">
    <property type="protein sequence ID" value="HGZ60457.1"/>
    <property type="molecule type" value="Genomic_DNA"/>
</dbReference>
<gene>
    <name evidence="1" type="ORF">ENW83_04540</name>
</gene>
<dbReference type="Gene3D" id="3.40.50.150">
    <property type="entry name" value="Vaccinia Virus protein VP39"/>
    <property type="match status" value="1"/>
</dbReference>
<organism evidence="1">
    <name type="scientific">Fervidicoccus fontis</name>
    <dbReference type="NCBI Taxonomy" id="683846"/>
    <lineage>
        <taxon>Archaea</taxon>
        <taxon>Thermoproteota</taxon>
        <taxon>Thermoprotei</taxon>
        <taxon>Fervidicoccales</taxon>
        <taxon>Fervidicoccaceae</taxon>
        <taxon>Fervidicoccus</taxon>
    </lineage>
</organism>
<reference evidence="1" key="1">
    <citation type="journal article" date="2020" name="mSystems">
        <title>Genome- and Community-Level Interaction Insights into Carbon Utilization and Element Cycling Functions of Hydrothermarchaeota in Hydrothermal Sediment.</title>
        <authorList>
            <person name="Zhou Z."/>
            <person name="Liu Y."/>
            <person name="Xu W."/>
            <person name="Pan J."/>
            <person name="Luo Z.H."/>
            <person name="Li M."/>
        </authorList>
    </citation>
    <scope>NUCLEOTIDE SEQUENCE [LARGE SCALE GENOMIC DNA]</scope>
    <source>
        <strain evidence="1">SpSt-885</strain>
    </source>
</reference>